<organism evidence="1 2">
    <name type="scientific">Clostridium neuense</name>
    <dbReference type="NCBI Taxonomy" id="1728934"/>
    <lineage>
        <taxon>Bacteria</taxon>
        <taxon>Bacillati</taxon>
        <taxon>Bacillota</taxon>
        <taxon>Clostridia</taxon>
        <taxon>Eubacteriales</taxon>
        <taxon>Clostridiaceae</taxon>
        <taxon>Clostridium</taxon>
    </lineage>
</organism>
<name>A0ABW8TJP3_9CLOT</name>
<gene>
    <name evidence="1" type="ORF">ACJDT4_18785</name>
</gene>
<dbReference type="Proteomes" id="UP001623592">
    <property type="component" value="Unassembled WGS sequence"/>
</dbReference>
<reference evidence="1 2" key="1">
    <citation type="submission" date="2024-11" db="EMBL/GenBank/DDBJ databases">
        <authorList>
            <person name="Heng Y.C."/>
            <person name="Lim A.C.H."/>
            <person name="Lee J.K.Y."/>
            <person name="Kittelmann S."/>
        </authorList>
    </citation>
    <scope>NUCLEOTIDE SEQUENCE [LARGE SCALE GENOMIC DNA]</scope>
    <source>
        <strain evidence="1 2">WILCCON 0114</strain>
    </source>
</reference>
<protein>
    <submittedName>
        <fullName evidence="1">Uncharacterized protein</fullName>
    </submittedName>
</protein>
<accession>A0ABW8TJP3</accession>
<evidence type="ECO:0000313" key="1">
    <source>
        <dbReference type="EMBL" id="MFL0252461.1"/>
    </source>
</evidence>
<comment type="caution">
    <text evidence="1">The sequence shown here is derived from an EMBL/GenBank/DDBJ whole genome shotgun (WGS) entry which is preliminary data.</text>
</comment>
<proteinExistence type="predicted"/>
<keyword evidence="2" id="KW-1185">Reference proteome</keyword>
<evidence type="ECO:0000313" key="2">
    <source>
        <dbReference type="Proteomes" id="UP001623592"/>
    </source>
</evidence>
<sequence>MKLKFEIASIEYTCKSISEFFGDGAMEEFQEYICEVYPSIILGEIKNLNSTEKENYIRNKIKEIYDKEEGILSEKVSEYQNGWDECGSEIINCFSEIFLYNTNNIMDEVKVRVGINPICPRHLDEGEFDTYYILNSKQNIANCIHEITHFIWFDCWKKVFQDYKSETFEHPNVVWIFSEIAIDPILRDDKIKKFCSLEKPAYECFYGIVIENKNMIEEMRKLYKNNSIENFMKKGIEYCNLHQDILKRYI</sequence>
<dbReference type="RefSeq" id="WP_406789117.1">
    <property type="nucleotide sequence ID" value="NZ_JBJIAA010000017.1"/>
</dbReference>
<dbReference type="EMBL" id="JBJIAA010000017">
    <property type="protein sequence ID" value="MFL0252461.1"/>
    <property type="molecule type" value="Genomic_DNA"/>
</dbReference>